<dbReference type="AlphaFoldDB" id="A0A495V7E8"/>
<gene>
    <name evidence="7" type="ORF">BDD21_1827</name>
</gene>
<evidence type="ECO:0000256" key="3">
    <source>
        <dbReference type="ARBA" id="ARBA00013194"/>
    </source>
</evidence>
<feature type="domain" description="PpiC" evidence="6">
    <location>
        <begin position="155"/>
        <end position="254"/>
    </location>
</feature>
<protein>
    <recommendedName>
        <fullName evidence="3">peptidylprolyl isomerase</fullName>
        <ecNumber evidence="3">5.2.1.8</ecNumber>
    </recommendedName>
</protein>
<organism evidence="7 8">
    <name type="scientific">Thiocapsa rosea</name>
    <dbReference type="NCBI Taxonomy" id="69360"/>
    <lineage>
        <taxon>Bacteria</taxon>
        <taxon>Pseudomonadati</taxon>
        <taxon>Pseudomonadota</taxon>
        <taxon>Gammaproteobacteria</taxon>
        <taxon>Chromatiales</taxon>
        <taxon>Chromatiaceae</taxon>
        <taxon>Thiocapsa</taxon>
    </lineage>
</organism>
<dbReference type="EMBL" id="RBXL01000001">
    <property type="protein sequence ID" value="RKT44445.1"/>
    <property type="molecule type" value="Genomic_DNA"/>
</dbReference>
<evidence type="ECO:0000313" key="7">
    <source>
        <dbReference type="EMBL" id="RKT44445.1"/>
    </source>
</evidence>
<evidence type="ECO:0000256" key="2">
    <source>
        <dbReference type="ARBA" id="ARBA00007656"/>
    </source>
</evidence>
<keyword evidence="4 5" id="KW-0697">Rotamase</keyword>
<dbReference type="Proteomes" id="UP000274556">
    <property type="component" value="Unassembled WGS sequence"/>
</dbReference>
<name>A0A495V7E8_9GAMM</name>
<dbReference type="Gene3D" id="3.10.50.40">
    <property type="match status" value="1"/>
</dbReference>
<keyword evidence="5 7" id="KW-0413">Isomerase</keyword>
<dbReference type="EC" id="5.2.1.8" evidence="3"/>
<dbReference type="Pfam" id="PF00639">
    <property type="entry name" value="Rotamase"/>
    <property type="match status" value="1"/>
</dbReference>
<proteinExistence type="inferred from homology"/>
<dbReference type="InterPro" id="IPR046357">
    <property type="entry name" value="PPIase_dom_sf"/>
</dbReference>
<dbReference type="OrthoDB" id="9812372at2"/>
<evidence type="ECO:0000256" key="5">
    <source>
        <dbReference type="PROSITE-ProRule" id="PRU00278"/>
    </source>
</evidence>
<evidence type="ECO:0000256" key="1">
    <source>
        <dbReference type="ARBA" id="ARBA00000971"/>
    </source>
</evidence>
<evidence type="ECO:0000256" key="4">
    <source>
        <dbReference type="ARBA" id="ARBA00023110"/>
    </source>
</evidence>
<dbReference type="RefSeq" id="WP_120796884.1">
    <property type="nucleotide sequence ID" value="NZ_RBXL01000001.1"/>
</dbReference>
<accession>A0A495V7E8</accession>
<dbReference type="InterPro" id="IPR050245">
    <property type="entry name" value="PrsA_foldase"/>
</dbReference>
<comment type="similarity">
    <text evidence="2">Belongs to the PpiC/parvulin rotamase family.</text>
</comment>
<dbReference type="GO" id="GO:0003755">
    <property type="term" value="F:peptidyl-prolyl cis-trans isomerase activity"/>
    <property type="evidence" value="ECO:0007669"/>
    <property type="project" value="UniProtKB-KW"/>
</dbReference>
<comment type="caution">
    <text evidence="7">The sequence shown here is derived from an EMBL/GenBank/DDBJ whole genome shotgun (WGS) entry which is preliminary data.</text>
</comment>
<sequence>MALRIVSGFARFNVVRVTRLVLCVAVLVVMGPAWAEDAPGVGAILLSDRGIDVTTLDLERELSVLTPAEQATLLADQARLTTLVRRIYRDKRMLAEAEALDLDRSPAVEARLYKARRDLMILALRDHVESQLETPDASALAREQYATRPADFQAPEEFRVSHILLKVTCEAEREPQRTLIESLQARLAAGDDFAELASAHSQDSSAAAGGELPDWVTADALDPAFAEALKALSDGEISGVVESRFGYHLIHRLASRPARMKTFDEVQPELEASILRGYTRTRLAEAEQPYWPSETAQVDTVVLDAFTTTP</sequence>
<reference evidence="7 8" key="1">
    <citation type="submission" date="2018-10" db="EMBL/GenBank/DDBJ databases">
        <title>Genomic Encyclopedia of Archaeal and Bacterial Type Strains, Phase II (KMG-II): from individual species to whole genera.</title>
        <authorList>
            <person name="Goeker M."/>
        </authorList>
    </citation>
    <scope>NUCLEOTIDE SEQUENCE [LARGE SCALE GENOMIC DNA]</scope>
    <source>
        <strain evidence="7 8">DSM 235</strain>
    </source>
</reference>
<dbReference type="InterPro" id="IPR000297">
    <property type="entry name" value="PPIase_PpiC"/>
</dbReference>
<dbReference type="SUPFAM" id="SSF54534">
    <property type="entry name" value="FKBP-like"/>
    <property type="match status" value="1"/>
</dbReference>
<evidence type="ECO:0000259" key="6">
    <source>
        <dbReference type="PROSITE" id="PS50198"/>
    </source>
</evidence>
<dbReference type="PANTHER" id="PTHR47245:SF2">
    <property type="entry name" value="PEPTIDYL-PROLYL CIS-TRANS ISOMERASE HP_0175-RELATED"/>
    <property type="match status" value="1"/>
</dbReference>
<comment type="catalytic activity">
    <reaction evidence="1">
        <text>[protein]-peptidylproline (omega=180) = [protein]-peptidylproline (omega=0)</text>
        <dbReference type="Rhea" id="RHEA:16237"/>
        <dbReference type="Rhea" id="RHEA-COMP:10747"/>
        <dbReference type="Rhea" id="RHEA-COMP:10748"/>
        <dbReference type="ChEBI" id="CHEBI:83833"/>
        <dbReference type="ChEBI" id="CHEBI:83834"/>
        <dbReference type="EC" id="5.2.1.8"/>
    </reaction>
</comment>
<evidence type="ECO:0000313" key="8">
    <source>
        <dbReference type="Proteomes" id="UP000274556"/>
    </source>
</evidence>
<keyword evidence="8" id="KW-1185">Reference proteome</keyword>
<dbReference type="PANTHER" id="PTHR47245">
    <property type="entry name" value="PEPTIDYLPROLYL ISOMERASE"/>
    <property type="match status" value="1"/>
</dbReference>
<dbReference type="PROSITE" id="PS50198">
    <property type="entry name" value="PPIC_PPIASE_2"/>
    <property type="match status" value="1"/>
</dbReference>